<dbReference type="CDD" id="cd02968">
    <property type="entry name" value="SCO"/>
    <property type="match status" value="1"/>
</dbReference>
<keyword evidence="3" id="KW-0479">Metal-binding</keyword>
<accession>A0AAE3KD03</accession>
<dbReference type="PROSITE" id="PS51257">
    <property type="entry name" value="PROKAR_LIPOPROTEIN"/>
    <property type="match status" value="1"/>
</dbReference>
<sequence>MQRRQYLKTGSAVTLGATVAGCLGGLFDPGPENVVLSEPEDQGAESSSLAYPAYGEPLPDFSLPDPFTDEPFRPEEMDEPFLCTSFYAFCPAECVLLLGSFANVQAALDAEGLRDEIGLVAITFDPERDTPEALSEHAEMIGIDYEHEMWRYLRPADDAEAKAIVEERLGLGFEKVGGGDAYDFNHLTITFLVNPDTVVERAYRGDRLDVDRVVSDLTTVHESYQ</sequence>
<dbReference type="InterPro" id="IPR013766">
    <property type="entry name" value="Thioredoxin_domain"/>
</dbReference>
<evidence type="ECO:0000313" key="6">
    <source>
        <dbReference type="EMBL" id="MCL9818069.1"/>
    </source>
</evidence>
<dbReference type="PROSITE" id="PS51352">
    <property type="entry name" value="THIOREDOXIN_2"/>
    <property type="match status" value="1"/>
</dbReference>
<evidence type="ECO:0000256" key="2">
    <source>
        <dbReference type="ARBA" id="ARBA00023008"/>
    </source>
</evidence>
<name>A0AAE3KD03_9EURY</name>
<feature type="binding site" evidence="3">
    <location>
        <position position="90"/>
    </location>
    <ligand>
        <name>Cu cation</name>
        <dbReference type="ChEBI" id="CHEBI:23378"/>
    </ligand>
</feature>
<protein>
    <submittedName>
        <fullName evidence="6">SCO family protein</fullName>
    </submittedName>
</protein>
<evidence type="ECO:0000256" key="3">
    <source>
        <dbReference type="PIRSR" id="PIRSR603782-1"/>
    </source>
</evidence>
<dbReference type="Pfam" id="PF02630">
    <property type="entry name" value="SCO1-SenC"/>
    <property type="match status" value="1"/>
</dbReference>
<keyword evidence="4" id="KW-1015">Disulfide bond</keyword>
<gene>
    <name evidence="6" type="ORF">AArcSt2_14090</name>
</gene>
<dbReference type="AlphaFoldDB" id="A0AAE3KD03"/>
<comment type="similarity">
    <text evidence="1">Belongs to the SCO1/2 family.</text>
</comment>
<evidence type="ECO:0000256" key="1">
    <source>
        <dbReference type="ARBA" id="ARBA00010996"/>
    </source>
</evidence>
<evidence type="ECO:0000313" key="7">
    <source>
        <dbReference type="Proteomes" id="UP001203207"/>
    </source>
</evidence>
<feature type="binding site" evidence="3">
    <location>
        <position position="94"/>
    </location>
    <ligand>
        <name>Cu cation</name>
        <dbReference type="ChEBI" id="CHEBI:23378"/>
    </ligand>
</feature>
<dbReference type="SUPFAM" id="SSF52833">
    <property type="entry name" value="Thioredoxin-like"/>
    <property type="match status" value="1"/>
</dbReference>
<feature type="domain" description="Thioredoxin" evidence="5">
    <location>
        <begin position="52"/>
        <end position="222"/>
    </location>
</feature>
<proteinExistence type="inferred from homology"/>
<comment type="caution">
    <text evidence="6">The sequence shown here is derived from an EMBL/GenBank/DDBJ whole genome shotgun (WGS) entry which is preliminary data.</text>
</comment>
<feature type="disulfide bond" description="Redox-active" evidence="4">
    <location>
        <begin position="90"/>
        <end position="94"/>
    </location>
</feature>
<dbReference type="GO" id="GO:0046872">
    <property type="term" value="F:metal ion binding"/>
    <property type="evidence" value="ECO:0007669"/>
    <property type="project" value="UniProtKB-KW"/>
</dbReference>
<dbReference type="EMBL" id="JAKRVX010000007">
    <property type="protein sequence ID" value="MCL9818069.1"/>
    <property type="molecule type" value="Genomic_DNA"/>
</dbReference>
<keyword evidence="2 3" id="KW-0186">Copper</keyword>
<organism evidence="6 7">
    <name type="scientific">Natronocalculus amylovorans</name>
    <dbReference type="NCBI Taxonomy" id="2917812"/>
    <lineage>
        <taxon>Archaea</taxon>
        <taxon>Methanobacteriati</taxon>
        <taxon>Methanobacteriota</taxon>
        <taxon>Stenosarchaea group</taxon>
        <taxon>Halobacteria</taxon>
        <taxon>Halobacteriales</taxon>
        <taxon>Haloferacaceae</taxon>
        <taxon>Natronocalculus</taxon>
    </lineage>
</organism>
<keyword evidence="7" id="KW-1185">Reference proteome</keyword>
<dbReference type="Proteomes" id="UP001203207">
    <property type="component" value="Unassembled WGS sequence"/>
</dbReference>
<reference evidence="6" key="1">
    <citation type="journal article" date="2022" name="Syst. Appl. Microbiol.">
        <title>Natronocalculus amylovorans gen. nov., sp. nov., and Natranaeroarchaeum aerophilus sp. nov., dominant culturable amylolytic natronoarchaea from hypersaline soda lakes in southwestern Siberia.</title>
        <authorList>
            <person name="Sorokin D.Y."/>
            <person name="Elcheninov A.G."/>
            <person name="Khizhniak T.V."/>
            <person name="Koenen M."/>
            <person name="Bale N.J."/>
            <person name="Damste J.S.S."/>
            <person name="Kublanov I.V."/>
        </authorList>
    </citation>
    <scope>NUCLEOTIDE SEQUENCE</scope>
    <source>
        <strain evidence="6">AArc-St2</strain>
    </source>
</reference>
<feature type="binding site" evidence="3">
    <location>
        <position position="186"/>
    </location>
    <ligand>
        <name>Cu cation</name>
        <dbReference type="ChEBI" id="CHEBI:23378"/>
    </ligand>
</feature>
<evidence type="ECO:0000256" key="4">
    <source>
        <dbReference type="PIRSR" id="PIRSR603782-2"/>
    </source>
</evidence>
<dbReference type="RefSeq" id="WP_250585517.1">
    <property type="nucleotide sequence ID" value="NZ_JAKRVX010000007.1"/>
</dbReference>
<dbReference type="InterPro" id="IPR003782">
    <property type="entry name" value="SCO1/SenC"/>
</dbReference>
<dbReference type="InterPro" id="IPR036249">
    <property type="entry name" value="Thioredoxin-like_sf"/>
</dbReference>
<evidence type="ECO:0000259" key="5">
    <source>
        <dbReference type="PROSITE" id="PS51352"/>
    </source>
</evidence>
<dbReference type="Gene3D" id="3.40.30.10">
    <property type="entry name" value="Glutaredoxin"/>
    <property type="match status" value="1"/>
</dbReference>
<reference evidence="6" key="2">
    <citation type="submission" date="2022-02" db="EMBL/GenBank/DDBJ databases">
        <authorList>
            <person name="Elcheninov A.G."/>
            <person name="Sorokin D.Y."/>
            <person name="Kublanov I.V."/>
        </authorList>
    </citation>
    <scope>NUCLEOTIDE SEQUENCE</scope>
    <source>
        <strain evidence="6">AArc-St2</strain>
    </source>
</reference>